<evidence type="ECO:0000259" key="4">
    <source>
        <dbReference type="PROSITE" id="PS51722"/>
    </source>
</evidence>
<name>A0ABX5LP27_9BACT</name>
<dbReference type="Pfam" id="PF00009">
    <property type="entry name" value="GTP_EFTU"/>
    <property type="match status" value="1"/>
</dbReference>
<dbReference type="CDD" id="cd01891">
    <property type="entry name" value="TypA_BipA"/>
    <property type="match status" value="1"/>
</dbReference>
<dbReference type="PRINTS" id="PR00315">
    <property type="entry name" value="ELONGATNFCT"/>
</dbReference>
<dbReference type="NCBIfam" id="TIGR00231">
    <property type="entry name" value="small_GTP"/>
    <property type="match status" value="1"/>
</dbReference>
<dbReference type="InterPro" id="IPR047042">
    <property type="entry name" value="BipA_II"/>
</dbReference>
<protein>
    <recommendedName>
        <fullName evidence="3">50S ribosomal subunit assembly factor BipA</fullName>
    </recommendedName>
</protein>
<keyword evidence="2" id="KW-0342">GTP-binding</keyword>
<dbReference type="PANTHER" id="PTHR42908:SF8">
    <property type="entry name" value="TR-TYPE G DOMAIN-CONTAINING PROTEIN"/>
    <property type="match status" value="1"/>
</dbReference>
<reference evidence="5 6" key="1">
    <citation type="submission" date="2018-05" db="EMBL/GenBank/DDBJ databases">
        <title>Animal gut microbial communities from fecal samples from Wisconsin, USA.</title>
        <authorList>
            <person name="Neumann A."/>
        </authorList>
    </citation>
    <scope>NUCLEOTIDE SEQUENCE [LARGE SCALE GENOMIC DNA]</scope>
    <source>
        <strain evidence="5 6">UWS4</strain>
    </source>
</reference>
<dbReference type="InterPro" id="IPR009000">
    <property type="entry name" value="Transl_B-barrel_sf"/>
</dbReference>
<dbReference type="InterPro" id="IPR047041">
    <property type="entry name" value="BipA_GTP-bd_dom"/>
</dbReference>
<dbReference type="Gene3D" id="3.40.50.300">
    <property type="entry name" value="P-loop containing nucleotide triphosphate hydrolases"/>
    <property type="match status" value="1"/>
</dbReference>
<dbReference type="Pfam" id="PF21018">
    <property type="entry name" value="BipA_C"/>
    <property type="match status" value="1"/>
</dbReference>
<dbReference type="SUPFAM" id="SSF54980">
    <property type="entry name" value="EF-G C-terminal domain-like"/>
    <property type="match status" value="2"/>
</dbReference>
<evidence type="ECO:0000256" key="1">
    <source>
        <dbReference type="ARBA" id="ARBA00022741"/>
    </source>
</evidence>
<dbReference type="Pfam" id="PF22042">
    <property type="entry name" value="EF-G_D2"/>
    <property type="match status" value="1"/>
</dbReference>
<organism evidence="5 6">
    <name type="scientific">Hallerella porci</name>
    <dbReference type="NCBI Taxonomy" id="1945871"/>
    <lineage>
        <taxon>Bacteria</taxon>
        <taxon>Pseudomonadati</taxon>
        <taxon>Fibrobacterota</taxon>
        <taxon>Fibrobacteria</taxon>
        <taxon>Fibrobacterales</taxon>
        <taxon>Fibrobacteraceae</taxon>
        <taxon>Hallerella</taxon>
    </lineage>
</organism>
<comment type="caution">
    <text evidence="5">The sequence shown here is derived from an EMBL/GenBank/DDBJ whole genome shotgun (WGS) entry which is preliminary data.</text>
</comment>
<dbReference type="PANTHER" id="PTHR42908">
    <property type="entry name" value="TRANSLATION ELONGATION FACTOR-RELATED"/>
    <property type="match status" value="1"/>
</dbReference>
<keyword evidence="1" id="KW-0547">Nucleotide-binding</keyword>
<dbReference type="PROSITE" id="PS00301">
    <property type="entry name" value="G_TR_1"/>
    <property type="match status" value="1"/>
</dbReference>
<dbReference type="SUPFAM" id="SSF52540">
    <property type="entry name" value="P-loop containing nucleoside triphosphate hydrolases"/>
    <property type="match status" value="1"/>
</dbReference>
<dbReference type="NCBIfam" id="TIGR01394">
    <property type="entry name" value="TypA_BipA"/>
    <property type="match status" value="1"/>
</dbReference>
<dbReference type="InterPro" id="IPR000640">
    <property type="entry name" value="EFG_V-like"/>
</dbReference>
<dbReference type="InterPro" id="IPR006298">
    <property type="entry name" value="BipA"/>
</dbReference>
<dbReference type="InterPro" id="IPR005225">
    <property type="entry name" value="Small_GTP-bd"/>
</dbReference>
<sequence>MDQNKIRNIAIIAHVDHGKTTLVDQILKQCGTFHEGEEVNERVMDSGAIERERGITILSKNASVNYKGYHINIVDTPGHADFGGQVERVLGTVDGVLLIVDAFEGPMAQTRFVTQKALALGLTPIVVINKIDRDGCNPHNALDKVFDLFCELNATEEQLDFSCVYASGRKGICRKEVDDPDGDLRILMDLVIDKIPAPKGDPKAAPLLQISTLEYSSFLGRMAVGRVQQGTFKTGMTVAQSFLTDDDTATPKVKNIRIQKILHYDGIQSVPIDEAGPGEIIQIAGLEMFDIGDTLSAVDNPVHLPRIHIDPPTISMLFTVNTSPLAGKGGGKFLTGNNLAERLERAHMADPALLVEKAEGASTFKVSGRGILHLTILIESMRRELYEFTIGSPQVIFQKDENGKILEPMEQFKVEVPSEYSGPVIEELGHRKGEMVDMVTDDNNRVSLEYKIPSRGLLGIRSKLLSLTKGYAVSQSLFLDFEPYKGDIPARVNGVLIAKEPGQAASYALSKLEDRGSLFIPPATEVYPGMIIGEHNRTTDIIVNATKGKHLTNMRSKASDDNIQLTPYRRMTLEECVTFINDDECVEVTPQCLRLRKITLDPHLRKQESKAAVEDDDDD</sequence>
<dbReference type="Gene3D" id="3.30.70.870">
    <property type="entry name" value="Elongation Factor G (Translational Gtpase), domain 3"/>
    <property type="match status" value="1"/>
</dbReference>
<dbReference type="Gene3D" id="2.40.30.10">
    <property type="entry name" value="Translation factors"/>
    <property type="match status" value="1"/>
</dbReference>
<dbReference type="InterPro" id="IPR031157">
    <property type="entry name" value="G_TR_CS"/>
</dbReference>
<dbReference type="InterPro" id="IPR000795">
    <property type="entry name" value="T_Tr_GTP-bd_dom"/>
</dbReference>
<accession>A0ABX5LP27</accession>
<proteinExistence type="predicted"/>
<evidence type="ECO:0000313" key="6">
    <source>
        <dbReference type="Proteomes" id="UP000245523"/>
    </source>
</evidence>
<keyword evidence="6" id="KW-1185">Reference proteome</keyword>
<dbReference type="InterPro" id="IPR027417">
    <property type="entry name" value="P-loop_NTPase"/>
</dbReference>
<evidence type="ECO:0000256" key="2">
    <source>
        <dbReference type="ARBA" id="ARBA00023134"/>
    </source>
</evidence>
<dbReference type="RefSeq" id="WP_106197404.1">
    <property type="nucleotide sequence ID" value="NZ_JAXEIU010000053.1"/>
</dbReference>
<dbReference type="Pfam" id="PF00679">
    <property type="entry name" value="EFG_C"/>
    <property type="match status" value="1"/>
</dbReference>
<dbReference type="SUPFAM" id="SSF50447">
    <property type="entry name" value="Translation proteins"/>
    <property type="match status" value="1"/>
</dbReference>
<dbReference type="CDD" id="cd03710">
    <property type="entry name" value="BipA_TypA_C"/>
    <property type="match status" value="1"/>
</dbReference>
<dbReference type="SMART" id="SM00838">
    <property type="entry name" value="EFG_C"/>
    <property type="match status" value="1"/>
</dbReference>
<dbReference type="InterPro" id="IPR042116">
    <property type="entry name" value="TypA/BipA_C"/>
</dbReference>
<dbReference type="InterPro" id="IPR035647">
    <property type="entry name" value="EFG_III/V"/>
</dbReference>
<feature type="domain" description="Tr-type G" evidence="4">
    <location>
        <begin position="4"/>
        <end position="199"/>
    </location>
</feature>
<evidence type="ECO:0000256" key="3">
    <source>
        <dbReference type="ARBA" id="ARBA00035722"/>
    </source>
</evidence>
<dbReference type="Proteomes" id="UP000245523">
    <property type="component" value="Unassembled WGS sequence"/>
</dbReference>
<dbReference type="CDD" id="cd03691">
    <property type="entry name" value="BipA_TypA_II"/>
    <property type="match status" value="1"/>
</dbReference>
<dbReference type="PROSITE" id="PS51722">
    <property type="entry name" value="G_TR_2"/>
    <property type="match status" value="1"/>
</dbReference>
<evidence type="ECO:0000313" key="5">
    <source>
        <dbReference type="EMBL" id="PWL04166.1"/>
    </source>
</evidence>
<dbReference type="InterPro" id="IPR053905">
    <property type="entry name" value="EF-G-like_DII"/>
</dbReference>
<dbReference type="InterPro" id="IPR048876">
    <property type="entry name" value="BipA_C"/>
</dbReference>
<dbReference type="Gene3D" id="3.30.70.240">
    <property type="match status" value="1"/>
</dbReference>
<dbReference type="Gene3D" id="2.40.50.250">
    <property type="entry name" value="bipa protein"/>
    <property type="match status" value="1"/>
</dbReference>
<dbReference type="EMBL" id="QGHD01000001">
    <property type="protein sequence ID" value="PWL04166.1"/>
    <property type="molecule type" value="Genomic_DNA"/>
</dbReference>
<dbReference type="InterPro" id="IPR035651">
    <property type="entry name" value="BipA_V"/>
</dbReference>
<gene>
    <name evidence="5" type="ORF">B0H50_101179</name>
</gene>